<evidence type="ECO:0000313" key="3">
    <source>
        <dbReference type="Proteomes" id="UP000234681"/>
    </source>
</evidence>
<organism evidence="2 3">
    <name type="scientific">Rattus norvegicus</name>
    <name type="common">Rat</name>
    <dbReference type="NCBI Taxonomy" id="10116"/>
    <lineage>
        <taxon>Eukaryota</taxon>
        <taxon>Metazoa</taxon>
        <taxon>Chordata</taxon>
        <taxon>Craniata</taxon>
        <taxon>Vertebrata</taxon>
        <taxon>Euteleostomi</taxon>
        <taxon>Mammalia</taxon>
        <taxon>Eutheria</taxon>
        <taxon>Euarchontoglires</taxon>
        <taxon>Glires</taxon>
        <taxon>Rodentia</taxon>
        <taxon>Myomorpha</taxon>
        <taxon>Muroidea</taxon>
        <taxon>Muridae</taxon>
        <taxon>Murinae</taxon>
        <taxon>Rattus</taxon>
    </lineage>
</organism>
<sequence length="35" mass="3953">MDGPERDLGTHSSVMPQQAIPDTRRKQDEEGTWPS</sequence>
<gene>
    <name evidence="2" type="ORF">rCG_45276</name>
</gene>
<dbReference type="Proteomes" id="UP000234681">
    <property type="component" value="Chromosome 17"/>
</dbReference>
<accession>A6K9E7</accession>
<protein>
    <submittedName>
        <fullName evidence="2">RCG45276, isoform CRA_a</fullName>
    </submittedName>
</protein>
<proteinExistence type="predicted"/>
<dbReference type="EMBL" id="CH474030">
    <property type="protein sequence ID" value="EDL87439.1"/>
    <property type="molecule type" value="Genomic_DNA"/>
</dbReference>
<feature type="region of interest" description="Disordered" evidence="1">
    <location>
        <begin position="1"/>
        <end position="35"/>
    </location>
</feature>
<evidence type="ECO:0000313" key="2">
    <source>
        <dbReference type="EMBL" id="EDL87440.1"/>
    </source>
</evidence>
<reference evidence="2" key="1">
    <citation type="journal article" date="2005" name="Genome Res.">
        <title>Gene and alternative splicing annotation with AIR.</title>
        <authorList>
            <person name="Florea L."/>
            <person name="Di Francesco V."/>
            <person name="Miller J."/>
            <person name="Turner R."/>
            <person name="Yao A."/>
            <person name="Harris M."/>
            <person name="Walenz B."/>
            <person name="Mobarry C."/>
            <person name="Merkulov G.V."/>
            <person name="Charlab R."/>
            <person name="Dew I."/>
            <person name="Deng Z."/>
            <person name="Istrail S."/>
            <person name="Li P."/>
            <person name="Sutton G."/>
        </authorList>
    </citation>
    <scope>NUCLEOTIDE SEQUENCE</scope>
    <source>
        <strain evidence="2">BN</strain>
    </source>
</reference>
<reference evidence="3" key="3">
    <citation type="submission" date="2005-09" db="EMBL/GenBank/DDBJ databases">
        <authorList>
            <person name="Mural R.J."/>
            <person name="Li P.W."/>
            <person name="Adams M.D."/>
            <person name="Amanatides P.G."/>
            <person name="Baden-Tillson H."/>
            <person name="Barnstead M."/>
            <person name="Chin S.H."/>
            <person name="Dew I."/>
            <person name="Evans C.A."/>
            <person name="Ferriera S."/>
            <person name="Flanigan M."/>
            <person name="Fosler C."/>
            <person name="Glodek A."/>
            <person name="Gu Z."/>
            <person name="Holt R.A."/>
            <person name="Jennings D."/>
            <person name="Kraft C.L."/>
            <person name="Lu F."/>
            <person name="Nguyen T."/>
            <person name="Nusskern D.R."/>
            <person name="Pfannkoch C.M."/>
            <person name="Sitter C."/>
            <person name="Sutton G.G."/>
            <person name="Venter J.C."/>
            <person name="Wang Z."/>
            <person name="Woodage T."/>
            <person name="Zheng X.H."/>
            <person name="Zhong F."/>
        </authorList>
    </citation>
    <scope>NUCLEOTIDE SEQUENCE [LARGE SCALE GENOMIC DNA]</scope>
    <source>
        <strain>BN</strain>
        <strain evidence="3">Sprague-Dawley</strain>
    </source>
</reference>
<evidence type="ECO:0000256" key="1">
    <source>
        <dbReference type="SAM" id="MobiDB-lite"/>
    </source>
</evidence>
<dbReference type="AlphaFoldDB" id="A6K9E7"/>
<name>A6K9E7_RAT</name>
<reference evidence="2" key="2">
    <citation type="submission" date="2005-07" db="EMBL/GenBank/DDBJ databases">
        <authorList>
            <person name="Mural R.J."/>
            <person name="Li P.W."/>
            <person name="Adams M.D."/>
            <person name="Amanatides P.G."/>
            <person name="Baden-Tillson H."/>
            <person name="Barnstead M."/>
            <person name="Chin S.H."/>
            <person name="Dew I."/>
            <person name="Evans C.A."/>
            <person name="Ferriera S."/>
            <person name="Flanigan M."/>
            <person name="Fosler C."/>
            <person name="Glodek A."/>
            <person name="Gu Z."/>
            <person name="Holt R.A."/>
            <person name="Jennings D."/>
            <person name="Kraft C.L."/>
            <person name="Lu F."/>
            <person name="Nguyen T."/>
            <person name="Nusskern D.R."/>
            <person name="Pfannkoch C.M."/>
            <person name="Sitter C."/>
            <person name="Sutton G.G."/>
            <person name="Venter J.C."/>
            <person name="Wang Z."/>
            <person name="Woodage T."/>
            <person name="Zheng X.H."/>
            <person name="Zhong F."/>
        </authorList>
    </citation>
    <scope>NUCLEOTIDE SEQUENCE</scope>
    <source>
        <strain evidence="2">BN</strain>
    </source>
</reference>
<dbReference type="EMBL" id="CH474030">
    <property type="protein sequence ID" value="EDL87440.1"/>
    <property type="molecule type" value="Genomic_DNA"/>
</dbReference>